<reference evidence="1 2" key="1">
    <citation type="submission" date="2019-02" db="EMBL/GenBank/DDBJ databases">
        <title>Planctomycetal bacteria perform biofilm scaping via a novel small molecule.</title>
        <authorList>
            <person name="Jeske O."/>
            <person name="Boedeker C."/>
            <person name="Wiegand S."/>
            <person name="Breitling P."/>
            <person name="Kallscheuer N."/>
            <person name="Jogler M."/>
            <person name="Rohde M."/>
            <person name="Petersen J."/>
            <person name="Medema M.H."/>
            <person name="Surup F."/>
            <person name="Jogler C."/>
        </authorList>
    </citation>
    <scope>NUCLEOTIDE SEQUENCE [LARGE SCALE GENOMIC DNA]</scope>
    <source>
        <strain evidence="1 2">Mal15</strain>
    </source>
</reference>
<keyword evidence="2" id="KW-1185">Reference proteome</keyword>
<dbReference type="KEGG" id="smam:Mal15_13020"/>
<dbReference type="RefSeq" id="WP_147866972.1">
    <property type="nucleotide sequence ID" value="NZ_CP036264.1"/>
</dbReference>
<sequence>MSAFAVQNHVAPFPFRLLDQTRLTLLGGLLGCALSFNAAGAAAQNLSVPEAQIVLFTPSDIQPPRSDYRKRLDQFGRYAEQFFHDGLTDWGYTPARKEIFTRGDDGKISVIHVKGDLPAAGGAYKKQWISRQVHDKLKSEHGIKIAGNLYWIFVYVGDPPAKHDNYRGSGNSKDGGWAVLNYTNLPGTISPRSEMVSPLNDKLTLKGCIHEFGHALGLPHIGPKVELGKGNTLMGPVNRIYRYHKMPDRTKAYLSEAGAAILSTHPVFTGNPASRSKLPRTGFQRLTADYDRKTHAIVVRGKLESDFPIHRIVVIDDRDDKIGGYWVKGFVAQVDPQARFSLSIPTPGRKGQLKILAVYANGAFTGDGRKRGIESATLLPYSFGR</sequence>
<dbReference type="Proteomes" id="UP000321353">
    <property type="component" value="Chromosome"/>
</dbReference>
<organism evidence="1 2">
    <name type="scientific">Stieleria maiorica</name>
    <dbReference type="NCBI Taxonomy" id="2795974"/>
    <lineage>
        <taxon>Bacteria</taxon>
        <taxon>Pseudomonadati</taxon>
        <taxon>Planctomycetota</taxon>
        <taxon>Planctomycetia</taxon>
        <taxon>Pirellulales</taxon>
        <taxon>Pirellulaceae</taxon>
        <taxon>Stieleria</taxon>
    </lineage>
</organism>
<gene>
    <name evidence="1" type="ORF">Mal15_13020</name>
</gene>
<dbReference type="SUPFAM" id="SSF55486">
    <property type="entry name" value="Metalloproteases ('zincins'), catalytic domain"/>
    <property type="match status" value="1"/>
</dbReference>
<dbReference type="EMBL" id="CP036264">
    <property type="protein sequence ID" value="QEF97263.1"/>
    <property type="molecule type" value="Genomic_DNA"/>
</dbReference>
<evidence type="ECO:0000313" key="1">
    <source>
        <dbReference type="EMBL" id="QEF97263.1"/>
    </source>
</evidence>
<protein>
    <submittedName>
        <fullName evidence="1">Uncharacterized protein</fullName>
    </submittedName>
</protein>
<name>A0A5B9M9A3_9BACT</name>
<evidence type="ECO:0000313" key="2">
    <source>
        <dbReference type="Proteomes" id="UP000321353"/>
    </source>
</evidence>
<proteinExistence type="predicted"/>
<dbReference type="AlphaFoldDB" id="A0A5B9M9A3"/>
<accession>A0A5B9M9A3</accession>